<dbReference type="SUPFAM" id="SSF56317">
    <property type="entry name" value="Carbon-nitrogen hydrolase"/>
    <property type="match status" value="1"/>
</dbReference>
<dbReference type="EMBL" id="NXLR01000011">
    <property type="protein sequence ID" value="RDU59503.1"/>
    <property type="molecule type" value="Genomic_DNA"/>
</dbReference>
<sequence length="256" mass="29949">MNLALLQLPPLASNDVRLSKYLQSCKKQKVHLAAFGEYVFSPFYRDVLKDARFYKECNMLINTLKKLSHKYKLDIVAPVIHAKEDKLYKSIVLIQQESVQFYYPQRLMAYSHWNERDFFDNALPKSPKTPLIFEKDGCKIALVSGFEVHFDEIWLKLKRAGVDVVIMPCSNTFASQERWRILTQARAFNNNMVILRINRIGELNYDGAIWRFYGDSLFVNADGHIEDSLEEREGVMIIELQSEQIKDIQKQWGFRA</sequence>
<name>A0A3D8I2W4_9HELI</name>
<dbReference type="InterPro" id="IPR050345">
    <property type="entry name" value="Aliph_Amidase/BUP"/>
</dbReference>
<reference evidence="3 4" key="1">
    <citation type="submission" date="2018-04" db="EMBL/GenBank/DDBJ databases">
        <title>Novel Campyloabacter and Helicobacter Species and Strains.</title>
        <authorList>
            <person name="Mannion A.J."/>
            <person name="Shen Z."/>
            <person name="Fox J.G."/>
        </authorList>
    </citation>
    <scope>NUCLEOTIDE SEQUENCE [LARGE SCALE GENOMIC DNA]</scope>
    <source>
        <strain evidence="3 4">MIT 98-6070</strain>
    </source>
</reference>
<dbReference type="GO" id="GO:0050126">
    <property type="term" value="F:N-carbamoylputrescine amidase activity"/>
    <property type="evidence" value="ECO:0007669"/>
    <property type="project" value="TreeGrafter"/>
</dbReference>
<dbReference type="PANTHER" id="PTHR43674:SF2">
    <property type="entry name" value="BETA-UREIDOPROPIONASE"/>
    <property type="match status" value="1"/>
</dbReference>
<keyword evidence="1 3" id="KW-0378">Hydrolase</keyword>
<evidence type="ECO:0000313" key="3">
    <source>
        <dbReference type="EMBL" id="RDU59503.1"/>
    </source>
</evidence>
<dbReference type="PANTHER" id="PTHR43674">
    <property type="entry name" value="NITRILASE C965.09-RELATED"/>
    <property type="match status" value="1"/>
</dbReference>
<evidence type="ECO:0000256" key="1">
    <source>
        <dbReference type="ARBA" id="ARBA00022801"/>
    </source>
</evidence>
<comment type="caution">
    <text evidence="3">The sequence shown here is derived from an EMBL/GenBank/DDBJ whole genome shotgun (WGS) entry which is preliminary data.</text>
</comment>
<dbReference type="CDD" id="cd07197">
    <property type="entry name" value="nitrilase"/>
    <property type="match status" value="1"/>
</dbReference>
<dbReference type="GO" id="GO:0033388">
    <property type="term" value="P:putrescine biosynthetic process from arginine"/>
    <property type="evidence" value="ECO:0007669"/>
    <property type="project" value="TreeGrafter"/>
</dbReference>
<proteinExistence type="predicted"/>
<keyword evidence="4" id="KW-1185">Reference proteome</keyword>
<evidence type="ECO:0000259" key="2">
    <source>
        <dbReference type="PROSITE" id="PS50263"/>
    </source>
</evidence>
<dbReference type="OrthoDB" id="5357560at2"/>
<dbReference type="Proteomes" id="UP000256599">
    <property type="component" value="Unassembled WGS sequence"/>
</dbReference>
<protein>
    <submittedName>
        <fullName evidence="3">Carbon-nitrogen hydrolase family protein</fullName>
    </submittedName>
</protein>
<dbReference type="InterPro" id="IPR003010">
    <property type="entry name" value="C-N_Hydrolase"/>
</dbReference>
<evidence type="ECO:0000313" key="4">
    <source>
        <dbReference type="Proteomes" id="UP000256599"/>
    </source>
</evidence>
<dbReference type="AlphaFoldDB" id="A0A3D8I2W4"/>
<dbReference type="RefSeq" id="WP_104699790.1">
    <property type="nucleotide sequence ID" value="NZ_FZPP01000014.1"/>
</dbReference>
<feature type="domain" description="CN hydrolase" evidence="2">
    <location>
        <begin position="1"/>
        <end position="242"/>
    </location>
</feature>
<dbReference type="Gene3D" id="3.60.110.10">
    <property type="entry name" value="Carbon-nitrogen hydrolase"/>
    <property type="match status" value="1"/>
</dbReference>
<dbReference type="InterPro" id="IPR036526">
    <property type="entry name" value="C-N_Hydrolase_sf"/>
</dbReference>
<accession>A0A3D8I2W4</accession>
<organism evidence="3 4">
    <name type="scientific">Helicobacter marmotae</name>
    <dbReference type="NCBI Taxonomy" id="152490"/>
    <lineage>
        <taxon>Bacteria</taxon>
        <taxon>Pseudomonadati</taxon>
        <taxon>Campylobacterota</taxon>
        <taxon>Epsilonproteobacteria</taxon>
        <taxon>Campylobacterales</taxon>
        <taxon>Helicobacteraceae</taxon>
        <taxon>Helicobacter</taxon>
    </lineage>
</organism>
<dbReference type="Pfam" id="PF00795">
    <property type="entry name" value="CN_hydrolase"/>
    <property type="match status" value="1"/>
</dbReference>
<dbReference type="PROSITE" id="PS50263">
    <property type="entry name" value="CN_HYDROLASE"/>
    <property type="match status" value="1"/>
</dbReference>
<gene>
    <name evidence="3" type="ORF">CQA63_06245</name>
</gene>